<name>A0A8S5PLZ0_9CAUD</name>
<proteinExistence type="predicted"/>
<protein>
    <submittedName>
        <fullName evidence="1">Uncharacterized protein</fullName>
    </submittedName>
</protein>
<reference evidence="1" key="1">
    <citation type="journal article" date="2021" name="Proc. Natl. Acad. Sci. U.S.A.">
        <title>A Catalog of Tens of Thousands of Viruses from Human Metagenomes Reveals Hidden Associations with Chronic Diseases.</title>
        <authorList>
            <person name="Tisza M.J."/>
            <person name="Buck C.B."/>
        </authorList>
    </citation>
    <scope>NUCLEOTIDE SEQUENCE</scope>
    <source>
        <strain evidence="1">CtXQ014</strain>
    </source>
</reference>
<sequence>MIEGYNISQVSCFWMPGTCTAGGLDSWSLCPAVSGDKKPRGVNPTN</sequence>
<accession>A0A8S5PLZ0</accession>
<dbReference type="EMBL" id="BK015465">
    <property type="protein sequence ID" value="DAE08199.1"/>
    <property type="molecule type" value="Genomic_DNA"/>
</dbReference>
<evidence type="ECO:0000313" key="1">
    <source>
        <dbReference type="EMBL" id="DAE08199.1"/>
    </source>
</evidence>
<organism evidence="1">
    <name type="scientific">Siphoviridae sp. ctXQ014</name>
    <dbReference type="NCBI Taxonomy" id="2825542"/>
    <lineage>
        <taxon>Viruses</taxon>
        <taxon>Duplodnaviria</taxon>
        <taxon>Heunggongvirae</taxon>
        <taxon>Uroviricota</taxon>
        <taxon>Caudoviricetes</taxon>
    </lineage>
</organism>